<keyword evidence="5 7" id="KW-0063">Aspartyl esterase</keyword>
<protein>
    <recommendedName>
        <fullName evidence="3 7">Pectinesterase</fullName>
        <ecNumber evidence="3 7">3.1.1.11</ecNumber>
    </recommendedName>
</protein>
<comment type="catalytic activity">
    <reaction evidence="6 7">
        <text>[(1-&gt;4)-alpha-D-galacturonosyl methyl ester](n) + n H2O = [(1-&gt;4)-alpha-D-galacturonosyl](n) + n methanol + n H(+)</text>
        <dbReference type="Rhea" id="RHEA:22380"/>
        <dbReference type="Rhea" id="RHEA-COMP:14570"/>
        <dbReference type="Rhea" id="RHEA-COMP:14573"/>
        <dbReference type="ChEBI" id="CHEBI:15377"/>
        <dbReference type="ChEBI" id="CHEBI:15378"/>
        <dbReference type="ChEBI" id="CHEBI:17790"/>
        <dbReference type="ChEBI" id="CHEBI:140522"/>
        <dbReference type="ChEBI" id="CHEBI:140523"/>
        <dbReference type="EC" id="3.1.1.11"/>
    </reaction>
</comment>
<accession>N6U3G7</accession>
<dbReference type="EMBL" id="KB740988">
    <property type="protein sequence ID" value="ENN76110.1"/>
    <property type="molecule type" value="Genomic_DNA"/>
</dbReference>
<dbReference type="InterPro" id="IPR012334">
    <property type="entry name" value="Pectin_lyas_fold"/>
</dbReference>
<comment type="pathway">
    <text evidence="1 7">Glycan metabolism; pectin degradation; 2-dehydro-3-deoxy-D-gluconate from pectin: step 1/5.</text>
</comment>
<comment type="similarity">
    <text evidence="2">Belongs to the pectinesterase family.</text>
</comment>
<evidence type="ECO:0000313" key="8">
    <source>
        <dbReference type="EMBL" id="ENN76110.1"/>
    </source>
</evidence>
<dbReference type="PROSITE" id="PS00503">
    <property type="entry name" value="PECTINESTERASE_2"/>
    <property type="match status" value="1"/>
</dbReference>
<evidence type="ECO:0000256" key="4">
    <source>
        <dbReference type="ARBA" id="ARBA00022801"/>
    </source>
</evidence>
<evidence type="ECO:0000256" key="2">
    <source>
        <dbReference type="ARBA" id="ARBA00008891"/>
    </source>
</evidence>
<evidence type="ECO:0000256" key="5">
    <source>
        <dbReference type="ARBA" id="ARBA00023085"/>
    </source>
</evidence>
<dbReference type="InterPro" id="IPR000070">
    <property type="entry name" value="Pectinesterase_cat"/>
</dbReference>
<proteinExistence type="inferred from homology"/>
<dbReference type="HOGENOM" id="CLU_012243_5_0_1"/>
<dbReference type="PANTHER" id="PTHR31321">
    <property type="entry name" value="ACYL-COA THIOESTER HYDROLASE YBHC-RELATED"/>
    <property type="match status" value="1"/>
</dbReference>
<dbReference type="GO" id="GO:0042545">
    <property type="term" value="P:cell wall modification"/>
    <property type="evidence" value="ECO:0007669"/>
    <property type="project" value="UniProtKB-UniRule"/>
</dbReference>
<feature type="non-terminal residue" evidence="8">
    <location>
        <position position="1"/>
    </location>
</feature>
<evidence type="ECO:0000256" key="6">
    <source>
        <dbReference type="ARBA" id="ARBA00047928"/>
    </source>
</evidence>
<evidence type="ECO:0000256" key="3">
    <source>
        <dbReference type="ARBA" id="ARBA00013229"/>
    </source>
</evidence>
<gene>
    <name evidence="8" type="ORF">YQE_07359</name>
</gene>
<dbReference type="GO" id="GO:0045490">
    <property type="term" value="P:pectin catabolic process"/>
    <property type="evidence" value="ECO:0007669"/>
    <property type="project" value="UniProtKB-UniRule"/>
</dbReference>
<dbReference type="InterPro" id="IPR033131">
    <property type="entry name" value="Pectinesterase_Asp_AS"/>
</dbReference>
<evidence type="ECO:0000256" key="1">
    <source>
        <dbReference type="ARBA" id="ARBA00005184"/>
    </source>
</evidence>
<dbReference type="UniPathway" id="UPA00545">
    <property type="reaction ID" value="UER00823"/>
</dbReference>
<dbReference type="EC" id="3.1.1.11" evidence="3 7"/>
<keyword evidence="4 7" id="KW-0378">Hydrolase</keyword>
<sequence length="419" mass="44753">MIARWIANLRGEAAIQEENLPNYQNATFESVLTIALLSSLLVMTSYGSHQTYPGTSTRPVLSNSEAEILSEENYLQGWSVEGISIPSTPDYSVGSTQTYTDIQQAVNAAINAGGTSRKYIAIDPGTYAQSVYVTGSVPLTIYGTGSSPSNVSIILSQPADMTVSAYIDQVNPDGSRYSSGDPGYKLYKSCASKSDTIGTSCSSIFWITASNVQVYNLQVTNTYTSNGVGQSVALKTDADKVRLSTLNLISRQDTLYAGSNNDGVVQRVYIDNTYIEGDVDFVFGGAATVFTGVTFKAVSDRHPSGAIVFAPSTVPGNSYGFLAINSVITADSTFKSSQKVNLARAWDAGVSAGDYVADSSPNGQLVIRSTEIDLIINADAPYATSTSKRAYSGNNDTSRDLNDNTYNRFWEYDNTGDGA</sequence>
<dbReference type="Gene3D" id="2.160.20.10">
    <property type="entry name" value="Single-stranded right-handed beta-helix, Pectin lyase-like"/>
    <property type="match status" value="1"/>
</dbReference>
<organism evidence="8">
    <name type="scientific">Dendroctonus ponderosae</name>
    <name type="common">Mountain pine beetle</name>
    <dbReference type="NCBI Taxonomy" id="77166"/>
    <lineage>
        <taxon>Eukaryota</taxon>
        <taxon>Metazoa</taxon>
        <taxon>Ecdysozoa</taxon>
        <taxon>Arthropoda</taxon>
        <taxon>Hexapoda</taxon>
        <taxon>Insecta</taxon>
        <taxon>Pterygota</taxon>
        <taxon>Neoptera</taxon>
        <taxon>Endopterygota</taxon>
        <taxon>Coleoptera</taxon>
        <taxon>Polyphaga</taxon>
        <taxon>Cucujiformia</taxon>
        <taxon>Curculionidae</taxon>
        <taxon>Scolytinae</taxon>
        <taxon>Dendroctonus</taxon>
    </lineage>
</organism>
<dbReference type="PANTHER" id="PTHR31321:SF57">
    <property type="entry name" value="PECTINESTERASE 53-RELATED"/>
    <property type="match status" value="1"/>
</dbReference>
<reference evidence="8" key="1">
    <citation type="journal article" date="2013" name="Genome Biol.">
        <title>Draft genome of the mountain pine beetle, Dendroctonus ponderosae Hopkins, a major forest pest.</title>
        <authorList>
            <person name="Keeling C.I."/>
            <person name="Yuen M.M."/>
            <person name="Liao N.Y."/>
            <person name="Docking T.R."/>
            <person name="Chan S.K."/>
            <person name="Taylor G.A."/>
            <person name="Palmquist D.L."/>
            <person name="Jackman S.D."/>
            <person name="Nguyen A."/>
            <person name="Li M."/>
            <person name="Henderson H."/>
            <person name="Janes J.K."/>
            <person name="Zhao Y."/>
            <person name="Pandoh P."/>
            <person name="Moore R."/>
            <person name="Sperling F.A."/>
            <person name="Huber D.P."/>
            <person name="Birol I."/>
            <person name="Jones S.J."/>
            <person name="Bohlmann J."/>
        </authorList>
    </citation>
    <scope>NUCLEOTIDE SEQUENCE</scope>
</reference>
<dbReference type="GO" id="GO:0030599">
    <property type="term" value="F:pectinesterase activity"/>
    <property type="evidence" value="ECO:0007669"/>
    <property type="project" value="UniProtKB-UniRule"/>
</dbReference>
<dbReference type="SUPFAM" id="SSF51126">
    <property type="entry name" value="Pectin lyase-like"/>
    <property type="match status" value="1"/>
</dbReference>
<name>N6U3G7_DENPD</name>
<dbReference type="OrthoDB" id="2019149at2759"/>
<dbReference type="Pfam" id="PF01095">
    <property type="entry name" value="Pectinesterase"/>
    <property type="match status" value="1"/>
</dbReference>
<dbReference type="AlphaFoldDB" id="N6U3G7"/>
<dbReference type="InterPro" id="IPR011050">
    <property type="entry name" value="Pectin_lyase_fold/virulence"/>
</dbReference>
<evidence type="ECO:0000256" key="7">
    <source>
        <dbReference type="RuleBase" id="RU000589"/>
    </source>
</evidence>